<dbReference type="STRING" id="1814289.SAMN05216410_2730"/>
<feature type="compositionally biased region" description="Polar residues" evidence="1">
    <location>
        <begin position="1"/>
        <end position="10"/>
    </location>
</feature>
<dbReference type="OrthoDB" id="5147199at2"/>
<dbReference type="Proteomes" id="UP000199039">
    <property type="component" value="Unassembled WGS sequence"/>
</dbReference>
<dbReference type="EMBL" id="FMYH01000005">
    <property type="protein sequence ID" value="SDD06002.1"/>
    <property type="molecule type" value="Genomic_DNA"/>
</dbReference>
<accession>A0A1G6RMW6</accession>
<reference evidence="2 3" key="1">
    <citation type="submission" date="2016-09" db="EMBL/GenBank/DDBJ databases">
        <authorList>
            <person name="Capua I."/>
            <person name="De Benedictis P."/>
            <person name="Joannis T."/>
            <person name="Lombin L.H."/>
            <person name="Cattoli G."/>
        </authorList>
    </citation>
    <scope>NUCLEOTIDE SEQUENCE [LARGE SCALE GENOMIC DNA]</scope>
    <source>
        <strain evidence="2 3">ISLP-3</strain>
    </source>
</reference>
<feature type="compositionally biased region" description="Basic and acidic residues" evidence="1">
    <location>
        <begin position="51"/>
        <end position="61"/>
    </location>
</feature>
<feature type="region of interest" description="Disordered" evidence="1">
    <location>
        <begin position="1"/>
        <end position="76"/>
    </location>
</feature>
<protein>
    <submittedName>
        <fullName evidence="2">Uncharacterized protein</fullName>
    </submittedName>
</protein>
<sequence length="76" mass="8147">MTSNTPQPDASTRRRGATPVPTVPDARYHDADQPGMGDVLSGGDASRAPKSLREPERRPKGDAILAGHDWDAPEEI</sequence>
<keyword evidence="3" id="KW-1185">Reference proteome</keyword>
<proteinExistence type="predicted"/>
<name>A0A1G6RMW6_9MICO</name>
<evidence type="ECO:0000313" key="3">
    <source>
        <dbReference type="Proteomes" id="UP000199039"/>
    </source>
</evidence>
<evidence type="ECO:0000256" key="1">
    <source>
        <dbReference type="SAM" id="MobiDB-lite"/>
    </source>
</evidence>
<evidence type="ECO:0000313" key="2">
    <source>
        <dbReference type="EMBL" id="SDD06002.1"/>
    </source>
</evidence>
<dbReference type="RefSeq" id="WP_093183998.1">
    <property type="nucleotide sequence ID" value="NZ_FMYH01000005.1"/>
</dbReference>
<gene>
    <name evidence="2" type="ORF">SAMN05216410_2730</name>
</gene>
<organism evidence="2 3">
    <name type="scientific">Sanguibacter gelidistatuariae</name>
    <dbReference type="NCBI Taxonomy" id="1814289"/>
    <lineage>
        <taxon>Bacteria</taxon>
        <taxon>Bacillati</taxon>
        <taxon>Actinomycetota</taxon>
        <taxon>Actinomycetes</taxon>
        <taxon>Micrococcales</taxon>
        <taxon>Sanguibacteraceae</taxon>
        <taxon>Sanguibacter</taxon>
    </lineage>
</organism>
<dbReference type="AlphaFoldDB" id="A0A1G6RMW6"/>